<dbReference type="SUPFAM" id="SSF143975">
    <property type="entry name" value="IlvD/EDD N-terminal domain-like"/>
    <property type="match status" value="1"/>
</dbReference>
<dbReference type="InterPro" id="IPR000581">
    <property type="entry name" value="ILV_EDD_N"/>
</dbReference>
<keyword evidence="4" id="KW-0411">Iron-sulfur</keyword>
<evidence type="ECO:0000313" key="9">
    <source>
        <dbReference type="Proteomes" id="UP000199555"/>
    </source>
</evidence>
<evidence type="ECO:0000256" key="2">
    <source>
        <dbReference type="ARBA" id="ARBA00022723"/>
    </source>
</evidence>
<keyword evidence="3" id="KW-0408">Iron</keyword>
<dbReference type="InterPro" id="IPR056740">
    <property type="entry name" value="ILV_EDD_C"/>
</dbReference>
<keyword evidence="2" id="KW-0479">Metal-binding</keyword>
<feature type="domain" description="Dihydroxy-acid/6-phosphogluconate dehydratase N-terminal" evidence="6">
    <location>
        <begin position="44"/>
        <end position="355"/>
    </location>
</feature>
<protein>
    <submittedName>
        <fullName evidence="8">Dihydroxy-acid dehydratase</fullName>
    </submittedName>
</protein>
<gene>
    <name evidence="8" type="ORF">SAMN04487971_11096</name>
</gene>
<dbReference type="Pfam" id="PF24877">
    <property type="entry name" value="ILV_EDD_C"/>
    <property type="match status" value="1"/>
</dbReference>
<dbReference type="PROSITE" id="PS00886">
    <property type="entry name" value="ILVD_EDD_1"/>
    <property type="match status" value="1"/>
</dbReference>
<evidence type="ECO:0000259" key="7">
    <source>
        <dbReference type="Pfam" id="PF24877"/>
    </source>
</evidence>
<dbReference type="InterPro" id="IPR037237">
    <property type="entry name" value="IlvD/EDD_N"/>
</dbReference>
<accession>A0A1G9JZS5</accession>
<reference evidence="9" key="1">
    <citation type="submission" date="2016-10" db="EMBL/GenBank/DDBJ databases">
        <authorList>
            <person name="Varghese N."/>
            <person name="Submissions S."/>
        </authorList>
    </citation>
    <scope>NUCLEOTIDE SEQUENCE [LARGE SCALE GENOMIC DNA]</scope>
    <source>
        <strain evidence="9">CGMCC 1.7655</strain>
    </source>
</reference>
<keyword evidence="5" id="KW-0456">Lyase</keyword>
<evidence type="ECO:0000256" key="5">
    <source>
        <dbReference type="ARBA" id="ARBA00023239"/>
    </source>
</evidence>
<dbReference type="GO" id="GO:0046872">
    <property type="term" value="F:metal ion binding"/>
    <property type="evidence" value="ECO:0007669"/>
    <property type="project" value="UniProtKB-KW"/>
</dbReference>
<sequence>MSNEPDEPKGLQRGLTNYGDRDFALYLRRSFASSMGFTRDALARPVVGINSTPSGFNNCHRSMPELVEAVKRGAMLEGALPLEFPTISLGEAYLTPTSLKFRNLMSMDVEEMARAQPMDAMVAIGGCDKTVPAQIMGAISADRPTVILVTGPMMTGRYKGERLGACTDCRRYWARFRAGEVSADELSLVESNLATTSGTCAVMGTASTMACLTEILGFGLQGSATAPAVHADRLRIAEESGRLGARMAVDPQAVRPTQLVTPASLDNAMRLLLAISGSTNALVHLAAIAGRAGLRLSLERLNELAATTPVLVNLKPVGANYMEDLHAAGGVTALMWELRELLDLDCPTVTGEPLGARLKGFDPASIDRSVIRPFDDPIEPEGGLIALFGNLAPEGAILKRAAATPELLEREARIVVFTSPEDLARRIDDPDLDVGPDDALVMQMAGPKSASAMPEAGYLPIPKKLAAQGVKDMIRISDARMSGTAYGAIVLHFAPDSASGGPLALARTGDRIALSASRNRIELLVDDDELARRRAELPAAPDEAPRGYAALYDRHVTQAPEGCDFDFLQHPDLQRSRQQED</sequence>
<evidence type="ECO:0000256" key="3">
    <source>
        <dbReference type="ARBA" id="ARBA00023004"/>
    </source>
</evidence>
<dbReference type="PANTHER" id="PTHR43183">
    <property type="entry name" value="HYPOTHETICAL DIHYDROXYACID DEHYDRATASE (EUROFUNG)-RELATED"/>
    <property type="match status" value="1"/>
</dbReference>
<dbReference type="Proteomes" id="UP000199555">
    <property type="component" value="Unassembled WGS sequence"/>
</dbReference>
<dbReference type="InterPro" id="IPR052352">
    <property type="entry name" value="Sugar_Degrad_Dehydratases"/>
</dbReference>
<dbReference type="InterPro" id="IPR042096">
    <property type="entry name" value="Dihydro-acid_dehy_C"/>
</dbReference>
<comment type="similarity">
    <text evidence="1">Belongs to the IlvD/Edd family.</text>
</comment>
<feature type="domain" description="Dihydroxy-acid/6-phosphogluconate dehydratase C-terminal" evidence="7">
    <location>
        <begin position="370"/>
        <end position="563"/>
    </location>
</feature>
<dbReference type="PANTHER" id="PTHR43183:SF1">
    <property type="entry name" value="HYPOTHETICAL DIHYDROXY-ACID DEHYDRATASE (EUROFUNG)-RELATED"/>
    <property type="match status" value="1"/>
</dbReference>
<dbReference type="NCBIfam" id="NF004784">
    <property type="entry name" value="PRK06131.1"/>
    <property type="match status" value="1"/>
</dbReference>
<dbReference type="GO" id="GO:0051536">
    <property type="term" value="F:iron-sulfur cluster binding"/>
    <property type="evidence" value="ECO:0007669"/>
    <property type="project" value="UniProtKB-KW"/>
</dbReference>
<dbReference type="AlphaFoldDB" id="A0A1G9JZS5"/>
<dbReference type="GO" id="GO:0016836">
    <property type="term" value="F:hydro-lyase activity"/>
    <property type="evidence" value="ECO:0007669"/>
    <property type="project" value="UniProtKB-ARBA"/>
</dbReference>
<evidence type="ECO:0000256" key="4">
    <source>
        <dbReference type="ARBA" id="ARBA00023014"/>
    </source>
</evidence>
<organism evidence="8 9">
    <name type="scientific">Paracoccus chinensis</name>
    <dbReference type="NCBI Taxonomy" id="525640"/>
    <lineage>
        <taxon>Bacteria</taxon>
        <taxon>Pseudomonadati</taxon>
        <taxon>Pseudomonadota</taxon>
        <taxon>Alphaproteobacteria</taxon>
        <taxon>Rhodobacterales</taxon>
        <taxon>Paracoccaceae</taxon>
        <taxon>Paracoccus</taxon>
    </lineage>
</organism>
<dbReference type="EMBL" id="FNGE01000010">
    <property type="protein sequence ID" value="SDL42545.1"/>
    <property type="molecule type" value="Genomic_DNA"/>
</dbReference>
<evidence type="ECO:0000256" key="1">
    <source>
        <dbReference type="ARBA" id="ARBA00006486"/>
    </source>
</evidence>
<dbReference type="Gene3D" id="3.50.30.80">
    <property type="entry name" value="IlvD/EDD C-terminal domain-like"/>
    <property type="match status" value="1"/>
</dbReference>
<dbReference type="InterPro" id="IPR020558">
    <property type="entry name" value="DiOHA_6PGluconate_deHydtase_CS"/>
</dbReference>
<proteinExistence type="inferred from homology"/>
<dbReference type="Pfam" id="PF00920">
    <property type="entry name" value="ILVD_EDD_N"/>
    <property type="match status" value="1"/>
</dbReference>
<dbReference type="OrthoDB" id="9807077at2"/>
<dbReference type="STRING" id="525640.SAMN04487971_11096"/>
<dbReference type="RefSeq" id="WP_090756308.1">
    <property type="nucleotide sequence ID" value="NZ_FNGE01000010.1"/>
</dbReference>
<keyword evidence="9" id="KW-1185">Reference proteome</keyword>
<name>A0A1G9JZS5_9RHOB</name>
<evidence type="ECO:0000313" key="8">
    <source>
        <dbReference type="EMBL" id="SDL42545.1"/>
    </source>
</evidence>
<evidence type="ECO:0000259" key="6">
    <source>
        <dbReference type="Pfam" id="PF00920"/>
    </source>
</evidence>
<dbReference type="SUPFAM" id="SSF52016">
    <property type="entry name" value="LeuD/IlvD-like"/>
    <property type="match status" value="1"/>
</dbReference>